<protein>
    <recommendedName>
        <fullName evidence="3">C2H2-type domain-containing protein</fullName>
    </recommendedName>
</protein>
<evidence type="ECO:0000256" key="1">
    <source>
        <dbReference type="SAM" id="Coils"/>
    </source>
</evidence>
<organism evidence="2">
    <name type="scientific">viral metagenome</name>
    <dbReference type="NCBI Taxonomy" id="1070528"/>
    <lineage>
        <taxon>unclassified sequences</taxon>
        <taxon>metagenomes</taxon>
        <taxon>organismal metagenomes</taxon>
    </lineage>
</organism>
<dbReference type="InterPro" id="IPR036236">
    <property type="entry name" value="Znf_C2H2_sf"/>
</dbReference>
<evidence type="ECO:0008006" key="3">
    <source>
        <dbReference type="Google" id="ProtNLM"/>
    </source>
</evidence>
<name>A0A6C0JHW3_9ZZZZ</name>
<dbReference type="Gene3D" id="3.30.160.60">
    <property type="entry name" value="Classic Zinc Finger"/>
    <property type="match status" value="1"/>
</dbReference>
<accession>A0A6C0JHW3</accession>
<dbReference type="EMBL" id="MN740390">
    <property type="protein sequence ID" value="QHU04007.1"/>
    <property type="molecule type" value="Genomic_DNA"/>
</dbReference>
<proteinExistence type="predicted"/>
<reference evidence="2" key="1">
    <citation type="journal article" date="2020" name="Nature">
        <title>Giant virus diversity and host interactions through global metagenomics.</title>
        <authorList>
            <person name="Schulz F."/>
            <person name="Roux S."/>
            <person name="Paez-Espino D."/>
            <person name="Jungbluth S."/>
            <person name="Walsh D.A."/>
            <person name="Denef V.J."/>
            <person name="McMahon K.D."/>
            <person name="Konstantinidis K.T."/>
            <person name="Eloe-Fadrosh E.A."/>
            <person name="Kyrpides N.C."/>
            <person name="Woyke T."/>
        </authorList>
    </citation>
    <scope>NUCLEOTIDE SEQUENCE</scope>
    <source>
        <strain evidence="2">GVMAG-M-3300027708-20</strain>
    </source>
</reference>
<dbReference type="SUPFAM" id="SSF57667">
    <property type="entry name" value="beta-beta-alpha zinc fingers"/>
    <property type="match status" value="1"/>
</dbReference>
<dbReference type="AlphaFoldDB" id="A0A6C0JHW3"/>
<evidence type="ECO:0000313" key="2">
    <source>
        <dbReference type="EMBL" id="QHU04007.1"/>
    </source>
</evidence>
<keyword evidence="1" id="KW-0175">Coiled coil</keyword>
<sequence>MTDASNPEKTPKFVCNSCTYKCSKQSDWERHIVTRKHQKMVGYLQKEPPTYPCSCGKTYNHRQSLFNHKKKCNGPIIEAKEIKEEHIEKPHQPSITNDMILTLIEQNKELQKQLIEMSKQTNVINNNTTNNNTLNNQFNLNVFLNEDCKDALNIADFINSLKLTVNDLEQTGKLGFSQGITRIFVQALKQLDVNMRPLHCTDIKRETVYIKDQDTWEKEDAEKTKLRNVIKQLARKNLKVLPEWQAENPEFRYLDTPENKQFMQISMSSLGSEFGDEQEKMDERIIKNVLKEVVLDKKVIKYEPLN</sequence>
<feature type="coiled-coil region" evidence="1">
    <location>
        <begin position="100"/>
        <end position="127"/>
    </location>
</feature>